<sequence>MLHGFMCSLFNLGPLGGRRSLWISLLCPCIAQPEGMGRKSAGAEEKNSARNKSIHVRASIMPFVLLTDRPLCSFTTVLPIVRQIAYQSIWMGKGHMPQSIAPQYSVAIMVYVRFSHEREYIFFSIIICVPYLLIFMMWQQYYLE</sequence>
<keyword evidence="1" id="KW-0472">Membrane</keyword>
<dbReference type="EMBL" id="CP041348">
    <property type="protein sequence ID" value="QHC35986.1"/>
    <property type="molecule type" value="Genomic_DNA"/>
</dbReference>
<protein>
    <submittedName>
        <fullName evidence="2">Uncharacterized protein</fullName>
    </submittedName>
</protein>
<name>A0A857FP89_KOMXY</name>
<gene>
    <name evidence="2" type="ORF">FMA36_11235</name>
</gene>
<evidence type="ECO:0000313" key="2">
    <source>
        <dbReference type="EMBL" id="QHC35986.1"/>
    </source>
</evidence>
<keyword evidence="1" id="KW-0812">Transmembrane</keyword>
<reference evidence="2 3" key="1">
    <citation type="journal article" date="2020" name="Carbohydr. Polym.">
        <title>Characterization and optimization of production of bacterial cellulose from strain CGMCC 17276 based on whole-genome analysis.</title>
        <authorList>
            <person name="Lu T."/>
            <person name="Gao H."/>
            <person name="Liao B."/>
            <person name="Wu J."/>
            <person name="Zhang W."/>
            <person name="Huang J."/>
            <person name="Liu M."/>
            <person name="Huang J."/>
            <person name="Chang Z."/>
            <person name="Jin M."/>
            <person name="Yi Z."/>
            <person name="Jiang D."/>
        </authorList>
    </citation>
    <scope>NUCLEOTIDE SEQUENCE [LARGE SCALE GENOMIC DNA]</scope>
    <source>
        <strain evidence="2 3">CGMCC 17276</strain>
    </source>
</reference>
<evidence type="ECO:0000313" key="3">
    <source>
        <dbReference type="Proteomes" id="UP000464674"/>
    </source>
</evidence>
<accession>A0A857FP89</accession>
<feature type="transmembrane region" description="Helical" evidence="1">
    <location>
        <begin position="120"/>
        <end position="138"/>
    </location>
</feature>
<organism evidence="2 3">
    <name type="scientific">Komagataeibacter xylinus</name>
    <name type="common">Gluconacetobacter xylinus</name>
    <dbReference type="NCBI Taxonomy" id="28448"/>
    <lineage>
        <taxon>Bacteria</taxon>
        <taxon>Pseudomonadati</taxon>
        <taxon>Pseudomonadota</taxon>
        <taxon>Alphaproteobacteria</taxon>
        <taxon>Acetobacterales</taxon>
        <taxon>Acetobacteraceae</taxon>
        <taxon>Komagataeibacter</taxon>
    </lineage>
</organism>
<dbReference type="Proteomes" id="UP000464674">
    <property type="component" value="Chromosome"/>
</dbReference>
<keyword evidence="1" id="KW-1133">Transmembrane helix</keyword>
<dbReference type="RefSeq" id="WP_159262363.1">
    <property type="nucleotide sequence ID" value="NZ_CP041348.1"/>
</dbReference>
<evidence type="ECO:0000256" key="1">
    <source>
        <dbReference type="SAM" id="Phobius"/>
    </source>
</evidence>
<proteinExistence type="predicted"/>
<dbReference type="AlphaFoldDB" id="A0A857FP89"/>